<dbReference type="EMBL" id="BPQM01000028">
    <property type="protein sequence ID" value="GJD78177.1"/>
    <property type="molecule type" value="Genomic_DNA"/>
</dbReference>
<comment type="caution">
    <text evidence="1">The sequence shown here is derived from an EMBL/GenBank/DDBJ whole genome shotgun (WGS) entry which is preliminary data.</text>
</comment>
<keyword evidence="2" id="KW-1185">Reference proteome</keyword>
<organism evidence="1 2">
    <name type="scientific">Methylobacterium gregans</name>
    <dbReference type="NCBI Taxonomy" id="374424"/>
    <lineage>
        <taxon>Bacteria</taxon>
        <taxon>Pseudomonadati</taxon>
        <taxon>Pseudomonadota</taxon>
        <taxon>Alphaproteobacteria</taxon>
        <taxon>Hyphomicrobiales</taxon>
        <taxon>Methylobacteriaceae</taxon>
        <taxon>Methylobacterium</taxon>
    </lineage>
</organism>
<name>A0AA37HLU2_9HYPH</name>
<accession>A0AA37HLU2</accession>
<sequence>MDLPVAVLEKIRSDELRDAAVAEAPRPRTVIVELDLPMPKLEAAAPLRPDLRGKPRFRFAAPDSSAAEAGRKIEASKEDIASITGRLPETYLSAAGSFVVTANGEQIGRIARMSSVSAIWPNAQRGR</sequence>
<reference evidence="1" key="1">
    <citation type="journal article" date="2016" name="Front. Microbiol.">
        <title>Genome Sequence of the Piezophilic, Mesophilic Sulfate-Reducing Bacterium Desulfovibrio indicus J2T.</title>
        <authorList>
            <person name="Cao J."/>
            <person name="Maignien L."/>
            <person name="Shao Z."/>
            <person name="Alain K."/>
            <person name="Jebbar M."/>
        </authorList>
    </citation>
    <scope>NUCLEOTIDE SEQUENCE</scope>
    <source>
        <strain evidence="1">NBRC 103626</strain>
    </source>
</reference>
<evidence type="ECO:0000313" key="2">
    <source>
        <dbReference type="Proteomes" id="UP001055108"/>
    </source>
</evidence>
<evidence type="ECO:0000313" key="1">
    <source>
        <dbReference type="EMBL" id="GJD78177.1"/>
    </source>
</evidence>
<dbReference type="Proteomes" id="UP001055108">
    <property type="component" value="Unassembled WGS sequence"/>
</dbReference>
<protein>
    <submittedName>
        <fullName evidence="1">Uncharacterized protein</fullName>
    </submittedName>
</protein>
<proteinExistence type="predicted"/>
<dbReference type="AlphaFoldDB" id="A0AA37HLU2"/>
<gene>
    <name evidence="1" type="ORF">NBEOAGPD_1391</name>
</gene>
<reference evidence="1" key="2">
    <citation type="submission" date="2021-08" db="EMBL/GenBank/DDBJ databases">
        <authorList>
            <person name="Tani A."/>
            <person name="Ola A."/>
            <person name="Ogura Y."/>
            <person name="Katsura K."/>
            <person name="Hayashi T."/>
        </authorList>
    </citation>
    <scope>NUCLEOTIDE SEQUENCE</scope>
    <source>
        <strain evidence="1">NBRC 103626</strain>
    </source>
</reference>